<accession>A0A2G1WAZ5</accession>
<evidence type="ECO:0000313" key="1">
    <source>
        <dbReference type="EMBL" id="PHQ36208.1"/>
    </source>
</evidence>
<protein>
    <submittedName>
        <fullName evidence="1">Uncharacterized protein</fullName>
    </submittedName>
</protein>
<proteinExistence type="predicted"/>
<gene>
    <name evidence="1" type="ORF">CEE69_05990</name>
</gene>
<keyword evidence="2" id="KW-1185">Reference proteome</keyword>
<organism evidence="1 2">
    <name type="scientific">Rhodopirellula bahusiensis</name>
    <dbReference type="NCBI Taxonomy" id="2014065"/>
    <lineage>
        <taxon>Bacteria</taxon>
        <taxon>Pseudomonadati</taxon>
        <taxon>Planctomycetota</taxon>
        <taxon>Planctomycetia</taxon>
        <taxon>Pirellulales</taxon>
        <taxon>Pirellulaceae</taxon>
        <taxon>Rhodopirellula</taxon>
    </lineage>
</organism>
<sequence length="479" mass="52541">MTYRAETMRTLMNLGPVMALALLFSISSSVVHAEEKAKIELLLDRSPAPGNAIGYVNVPALNKLMKDAGFSPAASSKVSEVWFLADLEIATLRPKWEAGYAVLNQPVDAKKLADRLGGYVDNVVDHDVVHAPNQTYFVPGEDHPERLGILRPTDRSLLAGWLTPVIDVKYTPFLSAHAKQPESFLSFMLAIDLDNVLSPVPLKTRLEGLDSLKSNSPESVAGTLASIQGCSIIVGRRSLNECIAKFEFSKSPSSLKLIAPELLAEILQRNGTGAPEVKQWEVSVEGNSLSLKGPITQSSLSGLMGIFSLQSQAQQAAARASLSEQSEEQRIAYESKHYFDEVNSIIEHTRDHKSQTAGAMAKWSDQRARQIDEIGTLNVDPAMVQYGTNVAELLRGNALTVRQTNIDAGKIKASQSLDTGYYNDGYGYYNTNSTTDYQRVTSAIAQGNAYGNYREALNQIDKLTAAMRRDMTQKFKMQF</sequence>
<dbReference type="Proteomes" id="UP000225740">
    <property type="component" value="Unassembled WGS sequence"/>
</dbReference>
<evidence type="ECO:0000313" key="2">
    <source>
        <dbReference type="Proteomes" id="UP000225740"/>
    </source>
</evidence>
<dbReference type="AlphaFoldDB" id="A0A2G1WAZ5"/>
<dbReference type="OrthoDB" id="258179at2"/>
<comment type="caution">
    <text evidence="1">The sequence shown here is derived from an EMBL/GenBank/DDBJ whole genome shotgun (WGS) entry which is preliminary data.</text>
</comment>
<name>A0A2G1WAZ5_9BACT</name>
<reference evidence="1 2" key="1">
    <citation type="submission" date="2017-06" db="EMBL/GenBank/DDBJ databases">
        <title>Description of Rhodopirellula bahusiensis sp. nov.</title>
        <authorList>
            <person name="Kizina J."/>
            <person name="Harder J."/>
        </authorList>
    </citation>
    <scope>NUCLEOTIDE SEQUENCE [LARGE SCALE GENOMIC DNA]</scope>
    <source>
        <strain evidence="1 2">SWK21</strain>
    </source>
</reference>
<dbReference type="EMBL" id="NIZW01000003">
    <property type="protein sequence ID" value="PHQ36208.1"/>
    <property type="molecule type" value="Genomic_DNA"/>
</dbReference>